<evidence type="ECO:0000313" key="2">
    <source>
        <dbReference type="EMBL" id="WMW24343.1"/>
    </source>
</evidence>
<proteinExistence type="predicted"/>
<sequence>MASSLTRQAVLFVFIISTISGLSYYWNMGASNDLSIQGLEDSDGSLVVDMEGDSAVSSLVLGLVDIVLEFVSWMSLFSVVKAILYTLLPEVLYKPLNLFLLRPVGWIAALITTEWVLNKIRGTSEN</sequence>
<keyword evidence="1" id="KW-0472">Membrane</keyword>
<feature type="transmembrane region" description="Helical" evidence="1">
    <location>
        <begin position="99"/>
        <end position="117"/>
    </location>
</feature>
<gene>
    <name evidence="2" type="ORF">RE474_09600</name>
</gene>
<evidence type="ECO:0000313" key="3">
    <source>
        <dbReference type="Proteomes" id="UP001182908"/>
    </source>
</evidence>
<keyword evidence="1" id="KW-1133">Transmembrane helix</keyword>
<dbReference type="KEGG" id="mseb:RE474_09600"/>
<feature type="transmembrane region" description="Helical" evidence="1">
    <location>
        <begin position="9"/>
        <end position="26"/>
    </location>
</feature>
<dbReference type="GeneID" id="84232971"/>
<dbReference type="RefSeq" id="WP_309310155.1">
    <property type="nucleotide sequence ID" value="NZ_CP133592.1"/>
</dbReference>
<keyword evidence="1" id="KW-0812">Transmembrane</keyword>
<organism evidence="2 3">
    <name type="scientific">Methanolobus sediminis</name>
    <dbReference type="NCBI Taxonomy" id="3072978"/>
    <lineage>
        <taxon>Archaea</taxon>
        <taxon>Methanobacteriati</taxon>
        <taxon>Methanobacteriota</taxon>
        <taxon>Stenosarchaea group</taxon>
        <taxon>Methanomicrobia</taxon>
        <taxon>Methanosarcinales</taxon>
        <taxon>Methanosarcinaceae</taxon>
        <taxon>Methanolobus</taxon>
    </lineage>
</organism>
<dbReference type="EMBL" id="CP133592">
    <property type="protein sequence ID" value="WMW24343.1"/>
    <property type="molecule type" value="Genomic_DNA"/>
</dbReference>
<reference evidence="2 3" key="1">
    <citation type="submission" date="2023-08" db="EMBL/GenBank/DDBJ databases">
        <title>Methanolobus mangrovi sp. nov. and Methanolobus sediminis sp. nov, two novel methylotrophic methanogens isolated from mangrove sediments in China.</title>
        <authorList>
            <person name="Zhou J."/>
        </authorList>
    </citation>
    <scope>NUCLEOTIDE SEQUENCE [LARGE SCALE GENOMIC DNA]</scope>
    <source>
        <strain evidence="2 3">FTZ6</strain>
    </source>
</reference>
<protein>
    <submittedName>
        <fullName evidence="2">Uncharacterized protein</fullName>
    </submittedName>
</protein>
<evidence type="ECO:0000256" key="1">
    <source>
        <dbReference type="SAM" id="Phobius"/>
    </source>
</evidence>
<accession>A0AA51YLB3</accession>
<feature type="transmembrane region" description="Helical" evidence="1">
    <location>
        <begin position="66"/>
        <end position="87"/>
    </location>
</feature>
<keyword evidence="3" id="KW-1185">Reference proteome</keyword>
<name>A0AA51YLB3_9EURY</name>
<dbReference type="AlphaFoldDB" id="A0AA51YLB3"/>
<dbReference type="Proteomes" id="UP001182908">
    <property type="component" value="Chromosome"/>
</dbReference>